<dbReference type="Pfam" id="PF07593">
    <property type="entry name" value="UnbV_ASPIC"/>
    <property type="match status" value="1"/>
</dbReference>
<dbReference type="NCBIfam" id="TIGR04183">
    <property type="entry name" value="Por_Secre_tail"/>
    <property type="match status" value="1"/>
</dbReference>
<evidence type="ECO:0000259" key="3">
    <source>
        <dbReference type="Pfam" id="PF18962"/>
    </source>
</evidence>
<reference evidence="4 5" key="1">
    <citation type="submission" date="2019-11" db="EMBL/GenBank/DDBJ databases">
        <title>Winogradskyella ouciana sp. nov., isolated from the hadal seawater of the Mariana Trench.</title>
        <authorList>
            <person name="Liu R."/>
        </authorList>
    </citation>
    <scope>NUCLEOTIDE SEQUENCE [LARGE SCALE GENOMIC DNA]</scope>
    <source>
        <strain evidence="4 5">ZXX205</strain>
    </source>
</reference>
<dbReference type="PANTHER" id="PTHR16026:SF0">
    <property type="entry name" value="CARTILAGE ACIDIC PROTEIN 1"/>
    <property type="match status" value="1"/>
</dbReference>
<keyword evidence="1" id="KW-0732">Signal</keyword>
<dbReference type="InterPro" id="IPR027039">
    <property type="entry name" value="Crtac1"/>
</dbReference>
<dbReference type="AlphaFoldDB" id="A0A7K1G8D7"/>
<evidence type="ECO:0000256" key="1">
    <source>
        <dbReference type="ARBA" id="ARBA00022729"/>
    </source>
</evidence>
<dbReference type="Proteomes" id="UP000447545">
    <property type="component" value="Unassembled WGS sequence"/>
</dbReference>
<evidence type="ECO:0000313" key="5">
    <source>
        <dbReference type="Proteomes" id="UP000447545"/>
    </source>
</evidence>
<accession>A0A7K1G8D7</accession>
<evidence type="ECO:0000313" key="4">
    <source>
        <dbReference type="EMBL" id="MTE25345.1"/>
    </source>
</evidence>
<keyword evidence="5" id="KW-1185">Reference proteome</keyword>
<dbReference type="InterPro" id="IPR011519">
    <property type="entry name" value="UnbV_ASPIC"/>
</dbReference>
<feature type="domain" description="ASPIC/UnbV" evidence="2">
    <location>
        <begin position="429"/>
        <end position="495"/>
    </location>
</feature>
<proteinExistence type="predicted"/>
<comment type="caution">
    <text evidence="4">The sequence shown here is derived from an EMBL/GenBank/DDBJ whole genome shotgun (WGS) entry which is preliminary data.</text>
</comment>
<dbReference type="PANTHER" id="PTHR16026">
    <property type="entry name" value="CARTILAGE ACIDIC PROTEIN 1"/>
    <property type="match status" value="1"/>
</dbReference>
<dbReference type="InterPro" id="IPR028994">
    <property type="entry name" value="Integrin_alpha_N"/>
</dbReference>
<dbReference type="Pfam" id="PF18962">
    <property type="entry name" value="Por_Secre_tail"/>
    <property type="match status" value="1"/>
</dbReference>
<dbReference type="SUPFAM" id="SSF69318">
    <property type="entry name" value="Integrin alpha N-terminal domain"/>
    <property type="match status" value="1"/>
</dbReference>
<protein>
    <submittedName>
        <fullName evidence="4">T9SS type A sorting domain-containing protein</fullName>
    </submittedName>
</protein>
<name>A0A7K1G8D7_9FLAO</name>
<organism evidence="4 5">
    <name type="scientific">Winogradskyella ouciana</name>
    <dbReference type="NCBI Taxonomy" id="2608631"/>
    <lineage>
        <taxon>Bacteria</taxon>
        <taxon>Pseudomonadati</taxon>
        <taxon>Bacteroidota</taxon>
        <taxon>Flavobacteriia</taxon>
        <taxon>Flavobacteriales</taxon>
        <taxon>Flavobacteriaceae</taxon>
        <taxon>Winogradskyella</taxon>
    </lineage>
</organism>
<evidence type="ECO:0000259" key="2">
    <source>
        <dbReference type="Pfam" id="PF07593"/>
    </source>
</evidence>
<dbReference type="InterPro" id="IPR013517">
    <property type="entry name" value="FG-GAP"/>
</dbReference>
<dbReference type="Pfam" id="PF13517">
    <property type="entry name" value="FG-GAP_3"/>
    <property type="match status" value="2"/>
</dbReference>
<dbReference type="Gene3D" id="2.130.10.130">
    <property type="entry name" value="Integrin alpha, N-terminal"/>
    <property type="match status" value="2"/>
</dbReference>
<gene>
    <name evidence="4" type="ORF">F1003_00240</name>
</gene>
<sequence length="586" mass="65480">MKKAAFKSSFFHLRKFKLMKSLLPYFWILVSSVCLNAQISFSNLAENYGVVVNCGNSNFGSGVSFYDYNNDGFDDLTLASANNYPIRFFLNIGGFFVEEQFNFDHIGTSKQVNWVDIDNDGDEDLFITSNTSSNKLYLNDSNFNFVDISENAGILQEIMFTYGSSWGDYNNDGYLDLFLSNRSESIPNVLYKNNGDNTFTIVNSEVGIINFGKLSFCAAFFDFNNDGFQDLYVANDKSIYSNDLYKNNGDGTFTEVGLITGADVSIDAMSLTIDDHNNDGWLDIYITNEAEGNVFLKNNGDETFTDIAPSSQTSVFSECWGAVFLDADNDKDLDLYVSSDHDGTNPNFLSSAFFQNNADSTFSLLNNAVPNDYAKSYSNAIGDIDNDGFPEIVVNNDSHNNIFLWKNQTENSNNWLKVKLEGTVSNRNGIGSFIEISINGEKQYRYTLCGEGYLSQNSATEIFGVGTVENIDYVKVKWLSGIEDVIYNISSNQLLNITEGSTLSLDDVENEVVFTYYPNPVKNTLTLNAQNNIENVTMYNMLGQEVLRAMPNTLNSDLDMSDLANGTYFVKVIIANSTETIRVIKQ</sequence>
<dbReference type="EMBL" id="WJYA01000001">
    <property type="protein sequence ID" value="MTE25345.1"/>
    <property type="molecule type" value="Genomic_DNA"/>
</dbReference>
<feature type="domain" description="Secretion system C-terminal sorting" evidence="3">
    <location>
        <begin position="517"/>
        <end position="580"/>
    </location>
</feature>
<dbReference type="InterPro" id="IPR026444">
    <property type="entry name" value="Secre_tail"/>
</dbReference>